<gene>
    <name evidence="9" type="ORF">HNR28_000810</name>
</gene>
<dbReference type="InterPro" id="IPR001867">
    <property type="entry name" value="OmpR/PhoB-type_DNA-bd"/>
</dbReference>
<evidence type="ECO:0000256" key="3">
    <source>
        <dbReference type="ARBA" id="ARBA00023163"/>
    </source>
</evidence>
<accession>A0A7W9TLS7</accession>
<feature type="domain" description="OmpR/PhoB-type" evidence="8">
    <location>
        <begin position="131"/>
        <end position="227"/>
    </location>
</feature>
<evidence type="ECO:0000256" key="1">
    <source>
        <dbReference type="ARBA" id="ARBA00023015"/>
    </source>
</evidence>
<dbReference type="EMBL" id="JACHIB010000004">
    <property type="protein sequence ID" value="MBB6082781.1"/>
    <property type="molecule type" value="Genomic_DNA"/>
</dbReference>
<sequence>MTEAAGARVLIVEDEPTLAENLYGYLERQGMAPDVAYDGHGALALLHGSVFDAVVLDLGLPGLGGLDVLRAMRREPMLWRPVLVLTARERLEDKLLAFDLGAEDYLVKPFSLAEVAARLRVLTRRGQGGESGPLVHGNLRYDPHSQAVTLAGRPLILPRKSVLLLAALLRPAGGLATHAHLTAALWPDGPPSDRALHDQVRLLRRRLRAERGPDIVAEPGRGWRLAPVPDDAGGGDAA</sequence>
<dbReference type="GO" id="GO:0000156">
    <property type="term" value="F:phosphorelay response regulator activity"/>
    <property type="evidence" value="ECO:0007669"/>
    <property type="project" value="TreeGrafter"/>
</dbReference>
<keyword evidence="2 5" id="KW-0238">DNA-binding</keyword>
<dbReference type="InterPro" id="IPR039420">
    <property type="entry name" value="WalR-like"/>
</dbReference>
<dbReference type="PROSITE" id="PS50110">
    <property type="entry name" value="RESPONSE_REGULATORY"/>
    <property type="match status" value="1"/>
</dbReference>
<dbReference type="GO" id="GO:0032993">
    <property type="term" value="C:protein-DNA complex"/>
    <property type="evidence" value="ECO:0007669"/>
    <property type="project" value="TreeGrafter"/>
</dbReference>
<dbReference type="Proteomes" id="UP000541136">
    <property type="component" value="Unassembled WGS sequence"/>
</dbReference>
<reference evidence="9 10" key="1">
    <citation type="submission" date="2020-08" db="EMBL/GenBank/DDBJ databases">
        <title>Genomic Encyclopedia of Type Strains, Phase IV (KMG-IV): sequencing the most valuable type-strain genomes for metagenomic binning, comparative biology and taxonomic classification.</title>
        <authorList>
            <person name="Goeker M."/>
        </authorList>
    </citation>
    <scope>NUCLEOTIDE SEQUENCE [LARGE SCALE GENOMIC DNA]</scope>
    <source>
        <strain evidence="9 10">DSM 12141</strain>
    </source>
</reference>
<evidence type="ECO:0000259" key="8">
    <source>
        <dbReference type="PROSITE" id="PS51755"/>
    </source>
</evidence>
<dbReference type="Gene3D" id="6.10.250.690">
    <property type="match status" value="1"/>
</dbReference>
<dbReference type="SUPFAM" id="SSF52172">
    <property type="entry name" value="CheY-like"/>
    <property type="match status" value="1"/>
</dbReference>
<comment type="caution">
    <text evidence="9">The sequence shown here is derived from an EMBL/GenBank/DDBJ whole genome shotgun (WGS) entry which is preliminary data.</text>
</comment>
<feature type="region of interest" description="Disordered" evidence="6">
    <location>
        <begin position="218"/>
        <end position="238"/>
    </location>
</feature>
<evidence type="ECO:0000256" key="6">
    <source>
        <dbReference type="SAM" id="MobiDB-lite"/>
    </source>
</evidence>
<keyword evidence="1" id="KW-0805">Transcription regulation</keyword>
<feature type="modified residue" description="4-aspartylphosphate" evidence="4">
    <location>
        <position position="57"/>
    </location>
</feature>
<keyword evidence="3" id="KW-0804">Transcription</keyword>
<dbReference type="SMART" id="SM00862">
    <property type="entry name" value="Trans_reg_C"/>
    <property type="match status" value="1"/>
</dbReference>
<dbReference type="Gene3D" id="1.10.10.10">
    <property type="entry name" value="Winged helix-like DNA-binding domain superfamily/Winged helix DNA-binding domain"/>
    <property type="match status" value="1"/>
</dbReference>
<dbReference type="SMART" id="SM00448">
    <property type="entry name" value="REC"/>
    <property type="match status" value="1"/>
</dbReference>
<evidence type="ECO:0000256" key="5">
    <source>
        <dbReference type="PROSITE-ProRule" id="PRU01091"/>
    </source>
</evidence>
<dbReference type="RefSeq" id="WP_043681587.1">
    <property type="nucleotide sequence ID" value="NZ_JACHIB010000004.1"/>
</dbReference>
<dbReference type="InterPro" id="IPR011006">
    <property type="entry name" value="CheY-like_superfamily"/>
</dbReference>
<name>A0A7W9TLS7_CASDE</name>
<dbReference type="PANTHER" id="PTHR48111">
    <property type="entry name" value="REGULATOR OF RPOS"/>
    <property type="match status" value="1"/>
</dbReference>
<dbReference type="GO" id="GO:0000976">
    <property type="term" value="F:transcription cis-regulatory region binding"/>
    <property type="evidence" value="ECO:0007669"/>
    <property type="project" value="TreeGrafter"/>
</dbReference>
<dbReference type="GO" id="GO:0005829">
    <property type="term" value="C:cytosol"/>
    <property type="evidence" value="ECO:0007669"/>
    <property type="project" value="TreeGrafter"/>
</dbReference>
<dbReference type="Pfam" id="PF00072">
    <property type="entry name" value="Response_reg"/>
    <property type="match status" value="1"/>
</dbReference>
<dbReference type="GO" id="GO:0006355">
    <property type="term" value="P:regulation of DNA-templated transcription"/>
    <property type="evidence" value="ECO:0007669"/>
    <property type="project" value="InterPro"/>
</dbReference>
<dbReference type="AlphaFoldDB" id="A0A7W9TLS7"/>
<protein>
    <submittedName>
        <fullName evidence="9">DNA-binding response OmpR family regulator</fullName>
    </submittedName>
</protein>
<dbReference type="InterPro" id="IPR001789">
    <property type="entry name" value="Sig_transdc_resp-reg_receiver"/>
</dbReference>
<dbReference type="Gene3D" id="3.40.50.2300">
    <property type="match status" value="1"/>
</dbReference>
<dbReference type="Pfam" id="PF00486">
    <property type="entry name" value="Trans_reg_C"/>
    <property type="match status" value="1"/>
</dbReference>
<evidence type="ECO:0000313" key="10">
    <source>
        <dbReference type="Proteomes" id="UP000541136"/>
    </source>
</evidence>
<evidence type="ECO:0000313" key="9">
    <source>
        <dbReference type="EMBL" id="MBB6082781.1"/>
    </source>
</evidence>
<organism evidence="9 10">
    <name type="scientific">Castellaniella defragrans</name>
    <name type="common">Alcaligenes defragrans</name>
    <dbReference type="NCBI Taxonomy" id="75697"/>
    <lineage>
        <taxon>Bacteria</taxon>
        <taxon>Pseudomonadati</taxon>
        <taxon>Pseudomonadota</taxon>
        <taxon>Betaproteobacteria</taxon>
        <taxon>Burkholderiales</taxon>
        <taxon>Alcaligenaceae</taxon>
        <taxon>Castellaniella</taxon>
    </lineage>
</organism>
<evidence type="ECO:0000256" key="4">
    <source>
        <dbReference type="PROSITE-ProRule" id="PRU00169"/>
    </source>
</evidence>
<dbReference type="PROSITE" id="PS51755">
    <property type="entry name" value="OMPR_PHOB"/>
    <property type="match status" value="1"/>
</dbReference>
<dbReference type="PANTHER" id="PTHR48111:SF67">
    <property type="entry name" value="TRANSCRIPTIONAL REGULATORY PROTEIN TCTD"/>
    <property type="match status" value="1"/>
</dbReference>
<dbReference type="InterPro" id="IPR036388">
    <property type="entry name" value="WH-like_DNA-bd_sf"/>
</dbReference>
<evidence type="ECO:0000259" key="7">
    <source>
        <dbReference type="PROSITE" id="PS50110"/>
    </source>
</evidence>
<feature type="domain" description="Response regulatory" evidence="7">
    <location>
        <begin position="8"/>
        <end position="123"/>
    </location>
</feature>
<evidence type="ECO:0000256" key="2">
    <source>
        <dbReference type="ARBA" id="ARBA00023125"/>
    </source>
</evidence>
<feature type="DNA-binding region" description="OmpR/PhoB-type" evidence="5">
    <location>
        <begin position="131"/>
        <end position="227"/>
    </location>
</feature>
<proteinExistence type="predicted"/>
<keyword evidence="4" id="KW-0597">Phosphoprotein</keyword>